<dbReference type="GO" id="GO:0006508">
    <property type="term" value="P:proteolysis"/>
    <property type="evidence" value="ECO:0007669"/>
    <property type="project" value="UniProtKB-KW"/>
</dbReference>
<dbReference type="OrthoDB" id="21192at2759"/>
<dbReference type="SUPFAM" id="SSF57850">
    <property type="entry name" value="RING/U-box"/>
    <property type="match status" value="1"/>
</dbReference>
<dbReference type="PROSITE" id="PS00972">
    <property type="entry name" value="USP_1"/>
    <property type="match status" value="1"/>
</dbReference>
<keyword evidence="6" id="KW-0833">Ubl conjugation pathway</keyword>
<dbReference type="Gene3D" id="3.90.70.10">
    <property type="entry name" value="Cysteine proteinases"/>
    <property type="match status" value="1"/>
</dbReference>
<comment type="catalytic activity">
    <reaction evidence="1 6">
        <text>Thiol-dependent hydrolysis of ester, thioester, amide, peptide and isopeptide bonds formed by the C-terminal Gly of ubiquitin (a 76-residue protein attached to proteins as an intracellular targeting signal).</text>
        <dbReference type="EC" id="3.4.19.12"/>
    </reaction>
</comment>
<dbReference type="Proteomes" id="UP001153620">
    <property type="component" value="Chromosome 2"/>
</dbReference>
<dbReference type="InterPro" id="IPR038765">
    <property type="entry name" value="Papain-like_cys_pep_sf"/>
</dbReference>
<comment type="similarity">
    <text evidence="6">Belongs to the peptidase C19 family.</text>
</comment>
<dbReference type="PANTHER" id="PTHR21646">
    <property type="entry name" value="UBIQUITIN CARBOXYL-TERMINAL HYDROLASE"/>
    <property type="match status" value="1"/>
</dbReference>
<name>A0A9N9WSB1_9DIPT</name>
<feature type="compositionally biased region" description="Polar residues" evidence="7">
    <location>
        <begin position="106"/>
        <end position="122"/>
    </location>
</feature>
<feature type="domain" description="UBP-type" evidence="9">
    <location>
        <begin position="4"/>
        <end position="112"/>
    </location>
</feature>
<evidence type="ECO:0000313" key="10">
    <source>
        <dbReference type="EMBL" id="CAG9803948.1"/>
    </source>
</evidence>
<keyword evidence="4" id="KW-0862">Zinc</keyword>
<reference evidence="10" key="1">
    <citation type="submission" date="2022-01" db="EMBL/GenBank/DDBJ databases">
        <authorList>
            <person name="King R."/>
        </authorList>
    </citation>
    <scope>NUCLEOTIDE SEQUENCE</scope>
</reference>
<dbReference type="GO" id="GO:0004843">
    <property type="term" value="F:cysteine-type deubiquitinase activity"/>
    <property type="evidence" value="ECO:0007669"/>
    <property type="project" value="UniProtKB-UniRule"/>
</dbReference>
<dbReference type="InterPro" id="IPR018200">
    <property type="entry name" value="USP_CS"/>
</dbReference>
<protein>
    <recommendedName>
        <fullName evidence="6">Ubiquitin carboxyl-terminal hydrolase</fullName>
        <ecNumber evidence="6">3.4.19.12</ecNumber>
    </recommendedName>
</protein>
<reference evidence="10" key="2">
    <citation type="submission" date="2022-10" db="EMBL/GenBank/DDBJ databases">
        <authorList>
            <consortium name="ENA_rothamsted_submissions"/>
            <consortium name="culmorum"/>
            <person name="King R."/>
        </authorList>
    </citation>
    <scope>NUCLEOTIDE SEQUENCE</scope>
</reference>
<evidence type="ECO:0000256" key="3">
    <source>
        <dbReference type="ARBA" id="ARBA00022771"/>
    </source>
</evidence>
<dbReference type="InterPro" id="IPR050185">
    <property type="entry name" value="Ub_carboxyl-term_hydrolase"/>
</dbReference>
<keyword evidence="6" id="KW-0788">Thiol protease</keyword>
<dbReference type="PANTHER" id="PTHR21646:SF19">
    <property type="entry name" value="UBIQUITIN CARBOXYL-TERMINAL HYDROLASE 3"/>
    <property type="match status" value="1"/>
</dbReference>
<feature type="domain" description="USP" evidence="8">
    <location>
        <begin position="189"/>
        <end position="540"/>
    </location>
</feature>
<dbReference type="Pfam" id="PF00443">
    <property type="entry name" value="UCH"/>
    <property type="match status" value="1"/>
</dbReference>
<evidence type="ECO:0000256" key="5">
    <source>
        <dbReference type="PROSITE-ProRule" id="PRU00502"/>
    </source>
</evidence>
<dbReference type="InterPro" id="IPR001394">
    <property type="entry name" value="Peptidase_C19_UCH"/>
</dbReference>
<dbReference type="Pfam" id="PF02148">
    <property type="entry name" value="zf-UBP"/>
    <property type="match status" value="1"/>
</dbReference>
<dbReference type="InterPro" id="IPR001607">
    <property type="entry name" value="Znf_UBP"/>
</dbReference>
<keyword evidence="6" id="KW-0378">Hydrolase</keyword>
<dbReference type="PROSITE" id="PS50235">
    <property type="entry name" value="USP_3"/>
    <property type="match status" value="1"/>
</dbReference>
<evidence type="ECO:0000313" key="11">
    <source>
        <dbReference type="Proteomes" id="UP001153620"/>
    </source>
</evidence>
<dbReference type="SUPFAM" id="SSF54001">
    <property type="entry name" value="Cysteine proteinases"/>
    <property type="match status" value="1"/>
</dbReference>
<feature type="compositionally biased region" description="Basic and acidic residues" evidence="7">
    <location>
        <begin position="166"/>
        <end position="175"/>
    </location>
</feature>
<evidence type="ECO:0000259" key="8">
    <source>
        <dbReference type="PROSITE" id="PS50235"/>
    </source>
</evidence>
<feature type="region of interest" description="Disordered" evidence="7">
    <location>
        <begin position="106"/>
        <end position="182"/>
    </location>
</feature>
<evidence type="ECO:0000256" key="6">
    <source>
        <dbReference type="RuleBase" id="RU366025"/>
    </source>
</evidence>
<dbReference type="SMART" id="SM00290">
    <property type="entry name" value="ZnF_UBP"/>
    <property type="match status" value="1"/>
</dbReference>
<evidence type="ECO:0000259" key="9">
    <source>
        <dbReference type="PROSITE" id="PS50271"/>
    </source>
</evidence>
<dbReference type="PROSITE" id="PS50271">
    <property type="entry name" value="ZF_UBP"/>
    <property type="match status" value="1"/>
</dbReference>
<gene>
    <name evidence="10" type="ORF">CHIRRI_LOCUS6843</name>
</gene>
<proteinExistence type="inferred from homology"/>
<evidence type="ECO:0000256" key="4">
    <source>
        <dbReference type="ARBA" id="ARBA00022833"/>
    </source>
</evidence>
<dbReference type="Gene3D" id="3.30.40.10">
    <property type="entry name" value="Zinc/RING finger domain, C3HC4 (zinc finger)"/>
    <property type="match status" value="1"/>
</dbReference>
<sequence length="550" mass="62883">MESKNCIHLKDGIGIDRNFLKMQKLMKRVENKFECLDCKDNKDNWMCLKCGSIYCSRYINEHAKLHSENTGHLVAISINTTSAYCYDCNDFVEDEDDLNEIRTEIHSYTNDNGTSDSETSLNLEEASTKSLSNQQQDTTSSTSSYDSGLDSLSSSGINLRPRKRTKSDDELDTQKNVRKKASISKKKGVGLKNLGNTCFMNSVLQSLHNIQQFTDYFSSLPKIEQPKSRLYTRSIKENLDEIFLVEELRKVLIDLNSGIDNNKASISPEGLFLVIWKVVPQFKGYHQNDSHEFLRYMLDRLHTELQTIPNSIPSSPSNSKMKNFVCPSPSKKGSSFVTNIFGGTLLSEVKCLMCGQESRKHDPFLDLSLDIPEKYYKDLDDSDKPPVCHISDCLSSFVAIEELTETELYYCSNCKKKQRSTKRFWIRRLPNVLCLHIKRFRWNSYYRTKIDLRIKFPIQALDLSKFVLNSGPETRRSNSNSIYDLAAVIVHHGSGTSNGHYTSYGLNSGVWMHFNDSSVKEVTEQVVAECKPYILFYTKRDGDSQNKTCD</sequence>
<keyword evidence="3 5" id="KW-0863">Zinc-finger</keyword>
<dbReference type="EMBL" id="OU895878">
    <property type="protein sequence ID" value="CAG9803948.1"/>
    <property type="molecule type" value="Genomic_DNA"/>
</dbReference>
<evidence type="ECO:0000256" key="7">
    <source>
        <dbReference type="SAM" id="MobiDB-lite"/>
    </source>
</evidence>
<dbReference type="EC" id="3.4.19.12" evidence="6"/>
<evidence type="ECO:0000256" key="1">
    <source>
        <dbReference type="ARBA" id="ARBA00000707"/>
    </source>
</evidence>
<keyword evidence="6" id="KW-0645">Protease</keyword>
<dbReference type="FunFam" id="3.90.70.10:FF:000189">
    <property type="entry name" value="Ubiquitinyl hydrolase 1"/>
    <property type="match status" value="1"/>
</dbReference>
<keyword evidence="2" id="KW-0479">Metal-binding</keyword>
<organism evidence="10 11">
    <name type="scientific">Chironomus riparius</name>
    <dbReference type="NCBI Taxonomy" id="315576"/>
    <lineage>
        <taxon>Eukaryota</taxon>
        <taxon>Metazoa</taxon>
        <taxon>Ecdysozoa</taxon>
        <taxon>Arthropoda</taxon>
        <taxon>Hexapoda</taxon>
        <taxon>Insecta</taxon>
        <taxon>Pterygota</taxon>
        <taxon>Neoptera</taxon>
        <taxon>Endopterygota</taxon>
        <taxon>Diptera</taxon>
        <taxon>Nematocera</taxon>
        <taxon>Chironomoidea</taxon>
        <taxon>Chironomidae</taxon>
        <taxon>Chironominae</taxon>
        <taxon>Chironomus</taxon>
    </lineage>
</organism>
<dbReference type="AlphaFoldDB" id="A0A9N9WSB1"/>
<dbReference type="GO" id="GO:0008270">
    <property type="term" value="F:zinc ion binding"/>
    <property type="evidence" value="ECO:0007669"/>
    <property type="project" value="UniProtKB-KW"/>
</dbReference>
<dbReference type="GO" id="GO:0016579">
    <property type="term" value="P:protein deubiquitination"/>
    <property type="evidence" value="ECO:0007669"/>
    <property type="project" value="InterPro"/>
</dbReference>
<dbReference type="PROSITE" id="PS00973">
    <property type="entry name" value="USP_2"/>
    <property type="match status" value="1"/>
</dbReference>
<feature type="compositionally biased region" description="Low complexity" evidence="7">
    <location>
        <begin position="130"/>
        <end position="155"/>
    </location>
</feature>
<dbReference type="InterPro" id="IPR028889">
    <property type="entry name" value="USP"/>
</dbReference>
<accession>A0A9N9WSB1</accession>
<keyword evidence="11" id="KW-1185">Reference proteome</keyword>
<dbReference type="InterPro" id="IPR013083">
    <property type="entry name" value="Znf_RING/FYVE/PHD"/>
</dbReference>
<evidence type="ECO:0000256" key="2">
    <source>
        <dbReference type="ARBA" id="ARBA00022723"/>
    </source>
</evidence>